<keyword evidence="2" id="KW-0732">Signal</keyword>
<evidence type="ECO:0000313" key="4">
    <source>
        <dbReference type="Proteomes" id="UP000772434"/>
    </source>
</evidence>
<reference evidence="3" key="1">
    <citation type="submission" date="2020-11" db="EMBL/GenBank/DDBJ databases">
        <authorList>
            <consortium name="DOE Joint Genome Institute"/>
            <person name="Ahrendt S."/>
            <person name="Riley R."/>
            <person name="Andreopoulos W."/>
            <person name="Labutti K."/>
            <person name="Pangilinan J."/>
            <person name="Ruiz-Duenas F.J."/>
            <person name="Barrasa J.M."/>
            <person name="Sanchez-Garcia M."/>
            <person name="Camarero S."/>
            <person name="Miyauchi S."/>
            <person name="Serrano A."/>
            <person name="Linde D."/>
            <person name="Babiker R."/>
            <person name="Drula E."/>
            <person name="Ayuso-Fernandez I."/>
            <person name="Pacheco R."/>
            <person name="Padilla G."/>
            <person name="Ferreira P."/>
            <person name="Barriuso J."/>
            <person name="Kellner H."/>
            <person name="Castanera R."/>
            <person name="Alfaro M."/>
            <person name="Ramirez L."/>
            <person name="Pisabarro A.G."/>
            <person name="Kuo A."/>
            <person name="Tritt A."/>
            <person name="Lipzen A."/>
            <person name="He G."/>
            <person name="Yan M."/>
            <person name="Ng V."/>
            <person name="Cullen D."/>
            <person name="Martin F."/>
            <person name="Rosso M.-N."/>
            <person name="Henrissat B."/>
            <person name="Hibbett D."/>
            <person name="Martinez A.T."/>
            <person name="Grigoriev I.V."/>
        </authorList>
    </citation>
    <scope>NUCLEOTIDE SEQUENCE</scope>
    <source>
        <strain evidence="3">AH 40177</strain>
    </source>
</reference>
<dbReference type="AlphaFoldDB" id="A0A9P5Q1I6"/>
<sequence length="175" mass="19591">MWGSQLFFELQAMLTYFYCLLLSFGATRSCTVDGESVYTLLVLHNHWLVLSSSRTTYSCIYHIRSIKLMKDLTKSSTTELQSNKISREQNRPLRLRPAMKSVRPSASASSASAETSTSQTSSSSHLMARSTVSYSSRPSAGSTHRTLWPLGRILTILPDVQSSDLYLLTTLIRDL</sequence>
<comment type="caution">
    <text evidence="3">The sequence shown here is derived from an EMBL/GenBank/DDBJ whole genome shotgun (WGS) entry which is preliminary data.</text>
</comment>
<gene>
    <name evidence="3" type="ORF">BDP27DRAFT_805306</name>
</gene>
<organism evidence="3 4">
    <name type="scientific">Rhodocollybia butyracea</name>
    <dbReference type="NCBI Taxonomy" id="206335"/>
    <lineage>
        <taxon>Eukaryota</taxon>
        <taxon>Fungi</taxon>
        <taxon>Dikarya</taxon>
        <taxon>Basidiomycota</taxon>
        <taxon>Agaricomycotina</taxon>
        <taxon>Agaricomycetes</taxon>
        <taxon>Agaricomycetidae</taxon>
        <taxon>Agaricales</taxon>
        <taxon>Marasmiineae</taxon>
        <taxon>Omphalotaceae</taxon>
        <taxon>Rhodocollybia</taxon>
    </lineage>
</organism>
<dbReference type="EMBL" id="JADNRY010000006">
    <property type="protein sequence ID" value="KAF9076589.1"/>
    <property type="molecule type" value="Genomic_DNA"/>
</dbReference>
<feature type="compositionally biased region" description="Low complexity" evidence="1">
    <location>
        <begin position="105"/>
        <end position="124"/>
    </location>
</feature>
<name>A0A9P5Q1I6_9AGAR</name>
<evidence type="ECO:0000256" key="2">
    <source>
        <dbReference type="SAM" id="SignalP"/>
    </source>
</evidence>
<keyword evidence="4" id="KW-1185">Reference proteome</keyword>
<feature type="chain" id="PRO_5040113430" evidence="2">
    <location>
        <begin position="30"/>
        <end position="175"/>
    </location>
</feature>
<accession>A0A9P5Q1I6</accession>
<feature type="signal peptide" evidence="2">
    <location>
        <begin position="1"/>
        <end position="29"/>
    </location>
</feature>
<proteinExistence type="predicted"/>
<feature type="region of interest" description="Disordered" evidence="1">
    <location>
        <begin position="79"/>
        <end position="143"/>
    </location>
</feature>
<feature type="compositionally biased region" description="Polar residues" evidence="1">
    <location>
        <begin position="130"/>
        <end position="143"/>
    </location>
</feature>
<evidence type="ECO:0000256" key="1">
    <source>
        <dbReference type="SAM" id="MobiDB-lite"/>
    </source>
</evidence>
<dbReference type="Proteomes" id="UP000772434">
    <property type="component" value="Unassembled WGS sequence"/>
</dbReference>
<evidence type="ECO:0000313" key="3">
    <source>
        <dbReference type="EMBL" id="KAF9076589.1"/>
    </source>
</evidence>
<protein>
    <submittedName>
        <fullName evidence="3">Uncharacterized protein</fullName>
    </submittedName>
</protein>